<keyword evidence="4 13" id="KW-0436">Ligase</keyword>
<evidence type="ECO:0000256" key="5">
    <source>
        <dbReference type="ARBA" id="ARBA00022723"/>
    </source>
</evidence>
<accession>A0A0G4B4L0</accession>
<dbReference type="PROSITE" id="PS50862">
    <property type="entry name" value="AA_TRNA_LIGASE_II"/>
    <property type="match status" value="1"/>
</dbReference>
<dbReference type="GO" id="GO:0046872">
    <property type="term" value="F:metal ion binding"/>
    <property type="evidence" value="ECO:0007669"/>
    <property type="project" value="UniProtKB-KW"/>
</dbReference>
<evidence type="ECO:0000256" key="7">
    <source>
        <dbReference type="ARBA" id="ARBA00022840"/>
    </source>
</evidence>
<evidence type="ECO:0000256" key="4">
    <source>
        <dbReference type="ARBA" id="ARBA00022598"/>
    </source>
</evidence>
<evidence type="ECO:0000259" key="12">
    <source>
        <dbReference type="PROSITE" id="PS50862"/>
    </source>
</evidence>
<dbReference type="SUPFAM" id="SSF55681">
    <property type="entry name" value="Class II aaRS and biotin synthetases"/>
    <property type="match status" value="1"/>
</dbReference>
<proteinExistence type="predicted"/>
<keyword evidence="5" id="KW-0479">Metal-binding</keyword>
<dbReference type="InterPro" id="IPR006195">
    <property type="entry name" value="aa-tRNA-synth_II"/>
</dbReference>
<dbReference type="CDD" id="cd00496">
    <property type="entry name" value="PheRS_alpha_core"/>
    <property type="match status" value="1"/>
</dbReference>
<sequence>MKGHLHPLTQMLRVSLKYFEDRGFTIAEGPEIETEWFNFDALNVSADHPSRDVQDTFWLNDGRLLRTHTTPVDVRAIKESNLKPPLKLVIPGRCFRNEATDNTHLYNFYQIDGIAIGKDLNLSDLIGLLEGYVKELFGDTVKTRVRPGHFSFVEPGLELDIQMPDGSWREMLGAGMGHPNVLKNMDLDPNEWQAIMWGMGIDRYMMQQFGLDDIRTAYNGDLRLLKQF</sequence>
<evidence type="ECO:0000313" key="13">
    <source>
        <dbReference type="EMBL" id="AKM82749.1"/>
    </source>
</evidence>
<dbReference type="InterPro" id="IPR045864">
    <property type="entry name" value="aa-tRNA-synth_II/BPL/LPL"/>
</dbReference>
<keyword evidence="10 13" id="KW-0030">Aminoacyl-tRNA synthetase</keyword>
<reference evidence="13 14" key="1">
    <citation type="journal article" date="2015" name="Nature">
        <title>rRNA introns, odd ribosomes, and small enigmatic genomes across a large radiation of phyla.</title>
        <authorList>
            <person name="Brown C.T."/>
            <person name="Hug L.A."/>
            <person name="Thomas B.C."/>
            <person name="Sharon I."/>
            <person name="Castelle C.J."/>
            <person name="Singh A."/>
            <person name="Wilkins M.J."/>
            <person name="Williams K.H."/>
            <person name="Banfield J.F."/>
        </authorList>
    </citation>
    <scope>NUCLEOTIDE SEQUENCE [LARGE SCALE GENOMIC DNA]</scope>
</reference>
<dbReference type="NCBIfam" id="TIGR00468">
    <property type="entry name" value="pheS"/>
    <property type="match status" value="1"/>
</dbReference>
<dbReference type="STRING" id="1618337.UT28_C0001G0972"/>
<evidence type="ECO:0000256" key="2">
    <source>
        <dbReference type="ARBA" id="ARBA00012814"/>
    </source>
</evidence>
<dbReference type="KEGG" id="bbgw:UT28_C0001G0972"/>
<evidence type="ECO:0000256" key="3">
    <source>
        <dbReference type="ARBA" id="ARBA00022490"/>
    </source>
</evidence>
<dbReference type="PANTHER" id="PTHR11538:SF41">
    <property type="entry name" value="PHENYLALANINE--TRNA LIGASE, MITOCHONDRIAL"/>
    <property type="match status" value="1"/>
</dbReference>
<dbReference type="PATRIC" id="fig|1618337.4.peg.963"/>
<comment type="subcellular location">
    <subcellularLocation>
        <location evidence="1">Cytoplasm</location>
    </subcellularLocation>
</comment>
<organism evidence="13 14">
    <name type="scientific">Berkelbacteria bacterium GW2011_GWE1_39_12</name>
    <dbReference type="NCBI Taxonomy" id="1618337"/>
    <lineage>
        <taxon>Bacteria</taxon>
        <taxon>Candidatus Berkelbacteria</taxon>
    </lineage>
</organism>
<evidence type="ECO:0000256" key="10">
    <source>
        <dbReference type="ARBA" id="ARBA00023146"/>
    </source>
</evidence>
<evidence type="ECO:0000256" key="11">
    <source>
        <dbReference type="ARBA" id="ARBA00049255"/>
    </source>
</evidence>
<dbReference type="GO" id="GO:0006432">
    <property type="term" value="P:phenylalanyl-tRNA aminoacylation"/>
    <property type="evidence" value="ECO:0007669"/>
    <property type="project" value="InterPro"/>
</dbReference>
<dbReference type="InterPro" id="IPR002319">
    <property type="entry name" value="Phenylalanyl-tRNA_Synthase"/>
</dbReference>
<dbReference type="InterPro" id="IPR004529">
    <property type="entry name" value="Phe-tRNA-synth_IIc_asu"/>
</dbReference>
<dbReference type="EMBL" id="CP011213">
    <property type="protein sequence ID" value="AKM82749.1"/>
    <property type="molecule type" value="Genomic_DNA"/>
</dbReference>
<keyword evidence="7" id="KW-0067">ATP-binding</keyword>
<keyword evidence="3" id="KW-0963">Cytoplasm</keyword>
<protein>
    <recommendedName>
        <fullName evidence="2">phenylalanine--tRNA ligase</fullName>
        <ecNumber evidence="2">6.1.1.20</ecNumber>
    </recommendedName>
</protein>
<evidence type="ECO:0000256" key="8">
    <source>
        <dbReference type="ARBA" id="ARBA00022842"/>
    </source>
</evidence>
<gene>
    <name evidence="13" type="primary">pheS</name>
    <name evidence="13" type="ORF">UT28_C0001G0972</name>
</gene>
<dbReference type="Proteomes" id="UP000035648">
    <property type="component" value="Chromosome"/>
</dbReference>
<evidence type="ECO:0000313" key="14">
    <source>
        <dbReference type="Proteomes" id="UP000035648"/>
    </source>
</evidence>
<name>A0A0G4B4L0_9BACT</name>
<keyword evidence="9" id="KW-0648">Protein biosynthesis</keyword>
<dbReference type="GO" id="GO:0000049">
    <property type="term" value="F:tRNA binding"/>
    <property type="evidence" value="ECO:0007669"/>
    <property type="project" value="InterPro"/>
</dbReference>
<dbReference type="GO" id="GO:0005524">
    <property type="term" value="F:ATP binding"/>
    <property type="evidence" value="ECO:0007669"/>
    <property type="project" value="UniProtKB-KW"/>
</dbReference>
<keyword evidence="8" id="KW-0460">Magnesium</keyword>
<evidence type="ECO:0000256" key="9">
    <source>
        <dbReference type="ARBA" id="ARBA00022917"/>
    </source>
</evidence>
<dbReference type="GO" id="GO:0004826">
    <property type="term" value="F:phenylalanine-tRNA ligase activity"/>
    <property type="evidence" value="ECO:0007669"/>
    <property type="project" value="UniProtKB-EC"/>
</dbReference>
<dbReference type="AlphaFoldDB" id="A0A0G4B4L0"/>
<dbReference type="PANTHER" id="PTHR11538">
    <property type="entry name" value="PHENYLALANYL-TRNA SYNTHETASE"/>
    <property type="match status" value="1"/>
</dbReference>
<dbReference type="Gene3D" id="3.30.930.10">
    <property type="entry name" value="Bira Bifunctional Protein, Domain 2"/>
    <property type="match status" value="1"/>
</dbReference>
<evidence type="ECO:0000256" key="6">
    <source>
        <dbReference type="ARBA" id="ARBA00022741"/>
    </source>
</evidence>
<dbReference type="GO" id="GO:0005737">
    <property type="term" value="C:cytoplasm"/>
    <property type="evidence" value="ECO:0007669"/>
    <property type="project" value="UniProtKB-SubCell"/>
</dbReference>
<feature type="domain" description="Aminoacyl-transfer RNA synthetases class-II family profile" evidence="12">
    <location>
        <begin position="9"/>
        <end position="227"/>
    </location>
</feature>
<dbReference type="Pfam" id="PF01409">
    <property type="entry name" value="tRNA-synt_2d"/>
    <property type="match status" value="1"/>
</dbReference>
<keyword evidence="6" id="KW-0547">Nucleotide-binding</keyword>
<evidence type="ECO:0000256" key="1">
    <source>
        <dbReference type="ARBA" id="ARBA00004496"/>
    </source>
</evidence>
<dbReference type="EC" id="6.1.1.20" evidence="2"/>
<comment type="catalytic activity">
    <reaction evidence="11">
        <text>tRNA(Phe) + L-phenylalanine + ATP = L-phenylalanyl-tRNA(Phe) + AMP + diphosphate + H(+)</text>
        <dbReference type="Rhea" id="RHEA:19413"/>
        <dbReference type="Rhea" id="RHEA-COMP:9668"/>
        <dbReference type="Rhea" id="RHEA-COMP:9699"/>
        <dbReference type="ChEBI" id="CHEBI:15378"/>
        <dbReference type="ChEBI" id="CHEBI:30616"/>
        <dbReference type="ChEBI" id="CHEBI:33019"/>
        <dbReference type="ChEBI" id="CHEBI:58095"/>
        <dbReference type="ChEBI" id="CHEBI:78442"/>
        <dbReference type="ChEBI" id="CHEBI:78531"/>
        <dbReference type="ChEBI" id="CHEBI:456215"/>
        <dbReference type="EC" id="6.1.1.20"/>
    </reaction>
</comment>